<protein>
    <submittedName>
        <fullName evidence="1">Uncharacterized protein</fullName>
    </submittedName>
</protein>
<gene>
    <name evidence="1" type="ORF">O3M35_000662</name>
</gene>
<dbReference type="AlphaFoldDB" id="A0AAW1DN62"/>
<evidence type="ECO:0000313" key="2">
    <source>
        <dbReference type="Proteomes" id="UP001461498"/>
    </source>
</evidence>
<organism evidence="1 2">
    <name type="scientific">Rhynocoris fuscipes</name>
    <dbReference type="NCBI Taxonomy" id="488301"/>
    <lineage>
        <taxon>Eukaryota</taxon>
        <taxon>Metazoa</taxon>
        <taxon>Ecdysozoa</taxon>
        <taxon>Arthropoda</taxon>
        <taxon>Hexapoda</taxon>
        <taxon>Insecta</taxon>
        <taxon>Pterygota</taxon>
        <taxon>Neoptera</taxon>
        <taxon>Paraneoptera</taxon>
        <taxon>Hemiptera</taxon>
        <taxon>Heteroptera</taxon>
        <taxon>Panheteroptera</taxon>
        <taxon>Cimicomorpha</taxon>
        <taxon>Reduviidae</taxon>
        <taxon>Harpactorinae</taxon>
        <taxon>Harpactorini</taxon>
        <taxon>Rhynocoris</taxon>
    </lineage>
</organism>
<keyword evidence="2" id="KW-1185">Reference proteome</keyword>
<sequence length="66" mass="7482">MDNPDQQISKDIQKMIDLSSLKPEDLLPESPEIQRNLQHLLTDVEVMVGLKCHRLGYGNIQEVAVP</sequence>
<accession>A0AAW1DN62</accession>
<dbReference type="EMBL" id="JAPXFL010000001">
    <property type="protein sequence ID" value="KAK9512191.1"/>
    <property type="molecule type" value="Genomic_DNA"/>
</dbReference>
<evidence type="ECO:0000313" key="1">
    <source>
        <dbReference type="EMBL" id="KAK9512191.1"/>
    </source>
</evidence>
<reference evidence="1 2" key="1">
    <citation type="submission" date="2022-12" db="EMBL/GenBank/DDBJ databases">
        <title>Chromosome-level genome assembly of true bugs.</title>
        <authorList>
            <person name="Ma L."/>
            <person name="Li H."/>
        </authorList>
    </citation>
    <scope>NUCLEOTIDE SEQUENCE [LARGE SCALE GENOMIC DNA]</scope>
    <source>
        <strain evidence="1">Lab_2022b</strain>
    </source>
</reference>
<dbReference type="Proteomes" id="UP001461498">
    <property type="component" value="Unassembled WGS sequence"/>
</dbReference>
<name>A0AAW1DN62_9HEMI</name>
<proteinExistence type="predicted"/>
<comment type="caution">
    <text evidence="1">The sequence shown here is derived from an EMBL/GenBank/DDBJ whole genome shotgun (WGS) entry which is preliminary data.</text>
</comment>